<keyword evidence="2 6" id="KW-0812">Transmembrane</keyword>
<feature type="compositionally biased region" description="Low complexity" evidence="5">
    <location>
        <begin position="27"/>
        <end position="71"/>
    </location>
</feature>
<reference evidence="7 8" key="2">
    <citation type="journal article" date="2016" name="J. Biotechnol.">
        <title>Complete genome sequence of Arthrobacter alpinus ERGS4:06, a yellow pigmented bacterium tolerant to cold and radiations isolated from Sikkim Himalaya.</title>
        <authorList>
            <person name="Kumar R."/>
            <person name="Singh D."/>
            <person name="Swarnkar M.K."/>
            <person name="Singh A.K."/>
            <person name="Kumar S."/>
        </authorList>
    </citation>
    <scope>NUCLEOTIDE SEQUENCE [LARGE SCALE GENOMIC DNA]</scope>
    <source>
        <strain evidence="7 8">ERGS4:06</strain>
    </source>
</reference>
<dbReference type="RefSeq" id="WP_062290584.1">
    <property type="nucleotide sequence ID" value="NZ_CP013200.1"/>
</dbReference>
<feature type="compositionally biased region" description="Pro residues" evidence="5">
    <location>
        <begin position="7"/>
        <end position="26"/>
    </location>
</feature>
<feature type="transmembrane region" description="Helical" evidence="6">
    <location>
        <begin position="123"/>
        <end position="155"/>
    </location>
</feature>
<name>A0A0S2M2A6_9MICC</name>
<evidence type="ECO:0000256" key="2">
    <source>
        <dbReference type="ARBA" id="ARBA00022692"/>
    </source>
</evidence>
<protein>
    <recommendedName>
        <fullName evidence="9">DUF4870 domain-containing protein</fullName>
    </recommendedName>
</protein>
<keyword evidence="4 6" id="KW-0472">Membrane</keyword>
<evidence type="ECO:0008006" key="9">
    <source>
        <dbReference type="Google" id="ProtNLM"/>
    </source>
</evidence>
<evidence type="ECO:0000313" key="8">
    <source>
        <dbReference type="Proteomes" id="UP000059574"/>
    </source>
</evidence>
<proteinExistence type="predicted"/>
<dbReference type="EMBL" id="CP013200">
    <property type="protein sequence ID" value="ALO67543.1"/>
    <property type="molecule type" value="Genomic_DNA"/>
</dbReference>
<feature type="transmembrane region" description="Helical" evidence="6">
    <location>
        <begin position="84"/>
        <end position="102"/>
    </location>
</feature>
<keyword evidence="3 6" id="KW-1133">Transmembrane helix</keyword>
<organism evidence="7 8">
    <name type="scientific">Arthrobacter alpinus</name>
    <dbReference type="NCBI Taxonomy" id="656366"/>
    <lineage>
        <taxon>Bacteria</taxon>
        <taxon>Bacillati</taxon>
        <taxon>Actinomycetota</taxon>
        <taxon>Actinomycetes</taxon>
        <taxon>Micrococcales</taxon>
        <taxon>Micrococcaceae</taxon>
        <taxon>Arthrobacter</taxon>
    </lineage>
</organism>
<reference evidence="8" key="1">
    <citation type="submission" date="2015-11" db="EMBL/GenBank/DDBJ databases">
        <authorList>
            <person name="Kumar R."/>
            <person name="Singh D."/>
            <person name="Swarnkar M.K."/>
            <person name="Singh A.K."/>
            <person name="Kumar S."/>
        </authorList>
    </citation>
    <scope>NUCLEOTIDE SEQUENCE [LARGE SCALE GENOMIC DNA]</scope>
    <source>
        <strain evidence="8">ERGS4:06</strain>
    </source>
</reference>
<evidence type="ECO:0000256" key="4">
    <source>
        <dbReference type="ARBA" id="ARBA00023136"/>
    </source>
</evidence>
<evidence type="ECO:0000313" key="7">
    <source>
        <dbReference type="EMBL" id="ALO67543.1"/>
    </source>
</evidence>
<evidence type="ECO:0000256" key="3">
    <source>
        <dbReference type="ARBA" id="ARBA00022989"/>
    </source>
</evidence>
<evidence type="ECO:0000256" key="6">
    <source>
        <dbReference type="SAM" id="Phobius"/>
    </source>
</evidence>
<dbReference type="OrthoDB" id="4953767at2"/>
<dbReference type="AlphaFoldDB" id="A0A0S2M2A6"/>
<gene>
    <name evidence="7" type="ORF">AS189_14910</name>
</gene>
<dbReference type="InterPro" id="IPR019109">
    <property type="entry name" value="MamF_MmsF"/>
</dbReference>
<dbReference type="Proteomes" id="UP000059574">
    <property type="component" value="Chromosome"/>
</dbReference>
<accession>A0A0S2M2A6</accession>
<feature type="region of interest" description="Disordered" evidence="5">
    <location>
        <begin position="1"/>
        <end position="71"/>
    </location>
</feature>
<comment type="subcellular location">
    <subcellularLocation>
        <location evidence="1">Membrane</location>
        <topology evidence="1">Multi-pass membrane protein</topology>
    </subcellularLocation>
</comment>
<dbReference type="Pfam" id="PF09685">
    <property type="entry name" value="MamF_MmsF"/>
    <property type="match status" value="1"/>
</dbReference>
<evidence type="ECO:0000256" key="5">
    <source>
        <dbReference type="SAM" id="MobiDB-lite"/>
    </source>
</evidence>
<evidence type="ECO:0000256" key="1">
    <source>
        <dbReference type="ARBA" id="ARBA00004141"/>
    </source>
</evidence>
<sequence length="179" mass="19806">MSENNSPTPPVGPTPPGYNSPEPTGPIPYQQPGYGQPAQQAPAQYQQPTAAPQYPQTPAQQPYPQTQSQQYQQGAVDPAGTVVLNYWLSVFFSWIPALIFFLTEKGKNSFADDFHRQNLNFSILRVIAFVLTFIPYLGVIFGIAGVALFIIHIIAAVNAPNQFRNGQTYKFPFNVAFIK</sequence>